<proteinExistence type="inferred from homology"/>
<dbReference type="GO" id="GO:0004555">
    <property type="term" value="F:alpha,alpha-trehalase activity"/>
    <property type="evidence" value="ECO:0007669"/>
    <property type="project" value="UniProtKB-EC"/>
</dbReference>
<dbReference type="SUPFAM" id="SSF48208">
    <property type="entry name" value="Six-hairpin glycosidases"/>
    <property type="match status" value="1"/>
</dbReference>
<gene>
    <name evidence="5" type="ORF">SMN809_LOCUS56735</name>
</gene>
<evidence type="ECO:0000313" key="6">
    <source>
        <dbReference type="Proteomes" id="UP000676336"/>
    </source>
</evidence>
<sequence>MNKRSIKLDDGSILNRYYDDLNARPRPEAYIEDVEIAHKKNNTDVYVHLRAAAESGW</sequence>
<dbReference type="EMBL" id="CAJOBI010204231">
    <property type="protein sequence ID" value="CAF5000504.1"/>
    <property type="molecule type" value="Genomic_DNA"/>
</dbReference>
<feature type="non-terminal residue" evidence="5">
    <location>
        <position position="57"/>
    </location>
</feature>
<dbReference type="AlphaFoldDB" id="A0A8S3DDR6"/>
<accession>A0A8S3DDR6</accession>
<dbReference type="Pfam" id="PF01204">
    <property type="entry name" value="Trehalase"/>
    <property type="match status" value="1"/>
</dbReference>
<dbReference type="Gene3D" id="1.50.10.10">
    <property type="match status" value="1"/>
</dbReference>
<protein>
    <recommendedName>
        <fullName evidence="3">Trehalase</fullName>
        <ecNumber evidence="2">3.2.1.28</ecNumber>
    </recommendedName>
    <alternativeName>
        <fullName evidence="4">Alpha,alpha-trehalase</fullName>
    </alternativeName>
</protein>
<dbReference type="EC" id="3.2.1.28" evidence="2"/>
<evidence type="ECO:0000256" key="1">
    <source>
        <dbReference type="ARBA" id="ARBA00005615"/>
    </source>
</evidence>
<dbReference type="InterPro" id="IPR012341">
    <property type="entry name" value="6hp_glycosidase-like_sf"/>
</dbReference>
<evidence type="ECO:0000256" key="4">
    <source>
        <dbReference type="ARBA" id="ARBA00030473"/>
    </source>
</evidence>
<reference evidence="5" key="1">
    <citation type="submission" date="2021-02" db="EMBL/GenBank/DDBJ databases">
        <authorList>
            <person name="Nowell W R."/>
        </authorList>
    </citation>
    <scope>NUCLEOTIDE SEQUENCE</scope>
</reference>
<comment type="similarity">
    <text evidence="1">Belongs to the glycosyl hydrolase 37 family.</text>
</comment>
<dbReference type="Proteomes" id="UP000676336">
    <property type="component" value="Unassembled WGS sequence"/>
</dbReference>
<evidence type="ECO:0000256" key="3">
    <source>
        <dbReference type="ARBA" id="ARBA00019905"/>
    </source>
</evidence>
<evidence type="ECO:0000256" key="2">
    <source>
        <dbReference type="ARBA" id="ARBA00012757"/>
    </source>
</evidence>
<dbReference type="InterPro" id="IPR001661">
    <property type="entry name" value="Glyco_hydro_37"/>
</dbReference>
<evidence type="ECO:0000313" key="5">
    <source>
        <dbReference type="EMBL" id="CAF5000504.1"/>
    </source>
</evidence>
<name>A0A8S3DDR6_9BILA</name>
<dbReference type="GO" id="GO:0005991">
    <property type="term" value="P:trehalose metabolic process"/>
    <property type="evidence" value="ECO:0007669"/>
    <property type="project" value="InterPro"/>
</dbReference>
<dbReference type="InterPro" id="IPR008928">
    <property type="entry name" value="6-hairpin_glycosidase_sf"/>
</dbReference>
<comment type="caution">
    <text evidence="5">The sequence shown here is derived from an EMBL/GenBank/DDBJ whole genome shotgun (WGS) entry which is preliminary data.</text>
</comment>
<organism evidence="5 6">
    <name type="scientific">Rotaria magnacalcarata</name>
    <dbReference type="NCBI Taxonomy" id="392030"/>
    <lineage>
        <taxon>Eukaryota</taxon>
        <taxon>Metazoa</taxon>
        <taxon>Spiralia</taxon>
        <taxon>Gnathifera</taxon>
        <taxon>Rotifera</taxon>
        <taxon>Eurotatoria</taxon>
        <taxon>Bdelloidea</taxon>
        <taxon>Philodinida</taxon>
        <taxon>Philodinidae</taxon>
        <taxon>Rotaria</taxon>
    </lineage>
</organism>